<protein>
    <recommendedName>
        <fullName evidence="2">PAS domain-containing protein</fullName>
    </recommendedName>
</protein>
<dbReference type="InterPro" id="IPR035965">
    <property type="entry name" value="PAS-like_dom_sf"/>
</dbReference>
<evidence type="ECO:0000313" key="1">
    <source>
        <dbReference type="EMBL" id="HHL43017.1"/>
    </source>
</evidence>
<evidence type="ECO:0008006" key="2">
    <source>
        <dbReference type="Google" id="ProtNLM"/>
    </source>
</evidence>
<dbReference type="Gene3D" id="3.30.450.20">
    <property type="entry name" value="PAS domain"/>
    <property type="match status" value="1"/>
</dbReference>
<dbReference type="Proteomes" id="UP000885830">
    <property type="component" value="Unassembled WGS sequence"/>
</dbReference>
<name>A0A7C5LSQ0_9PROT</name>
<accession>A0A7C5LSQ0</accession>
<dbReference type="AlphaFoldDB" id="A0A7C5LSQ0"/>
<proteinExistence type="predicted"/>
<gene>
    <name evidence="1" type="ORF">ENJ42_05320</name>
</gene>
<organism evidence="1">
    <name type="scientific">Hellea balneolensis</name>
    <dbReference type="NCBI Taxonomy" id="287478"/>
    <lineage>
        <taxon>Bacteria</taxon>
        <taxon>Pseudomonadati</taxon>
        <taxon>Pseudomonadota</taxon>
        <taxon>Alphaproteobacteria</taxon>
        <taxon>Maricaulales</taxon>
        <taxon>Robiginitomaculaceae</taxon>
        <taxon>Hellea</taxon>
    </lineage>
</organism>
<sequence>MGNLEAEDGEHKEIVGREVDDFRIMPGMESEFFQILDNALDVGISILDENLNYVYINRFAADTLKLSGDEFQVGDPLSKVHKLMVDKGVIDPKVFDRHKLSAQELKSLFASGIDASRDLTPFKDGSVHRLVRKHTKNGYTISINHDVTRLLQKEEMLQKALELGNSGYWIYDFKSKKLELSKSMNSILSRDEINAMYEFGLAAFIHKDDRTAFKKALKDMHKNAGTIEFVARNLSGTKWYRTTGNS</sequence>
<feature type="non-terminal residue" evidence="1">
    <location>
        <position position="246"/>
    </location>
</feature>
<comment type="caution">
    <text evidence="1">The sequence shown here is derived from an EMBL/GenBank/DDBJ whole genome shotgun (WGS) entry which is preliminary data.</text>
</comment>
<dbReference type="EMBL" id="DRMJ01000269">
    <property type="protein sequence ID" value="HHL43017.1"/>
    <property type="molecule type" value="Genomic_DNA"/>
</dbReference>
<dbReference type="SUPFAM" id="SSF55785">
    <property type="entry name" value="PYP-like sensor domain (PAS domain)"/>
    <property type="match status" value="1"/>
</dbReference>
<reference evidence="1" key="1">
    <citation type="journal article" date="2020" name="mSystems">
        <title>Genome- and Community-Level Interaction Insights into Carbon Utilization and Element Cycling Functions of Hydrothermarchaeota in Hydrothermal Sediment.</title>
        <authorList>
            <person name="Zhou Z."/>
            <person name="Liu Y."/>
            <person name="Xu W."/>
            <person name="Pan J."/>
            <person name="Luo Z.H."/>
            <person name="Li M."/>
        </authorList>
    </citation>
    <scope>NUCLEOTIDE SEQUENCE [LARGE SCALE GENOMIC DNA]</scope>
    <source>
        <strain evidence="1">HyVt-485</strain>
    </source>
</reference>